<dbReference type="EMBL" id="CM045876">
    <property type="protein sequence ID" value="KAI7942006.1"/>
    <property type="molecule type" value="Genomic_DNA"/>
</dbReference>
<reference evidence="2" key="2">
    <citation type="journal article" date="2018" name="Mol. Plant Microbe Interact.">
        <title>Genome sequence resources for the wheat stripe rust pathogen (Puccinia striiformis f. sp. tritici) and the barley stripe rust pathogen (Puccinia striiformis f. sp. hordei).</title>
        <authorList>
            <person name="Xia C."/>
            <person name="Wang M."/>
            <person name="Yin C."/>
            <person name="Cornejo O.E."/>
            <person name="Hulbert S.H."/>
            <person name="Chen X."/>
        </authorList>
    </citation>
    <scope>NUCLEOTIDE SEQUENCE [LARGE SCALE GENOMIC DNA]</scope>
    <source>
        <strain evidence="2">93-210</strain>
    </source>
</reference>
<accession>A0ACC0DZC3</accession>
<dbReference type="Proteomes" id="UP001060170">
    <property type="component" value="Chromosome 12"/>
</dbReference>
<comment type="caution">
    <text evidence="1">The sequence shown here is derived from an EMBL/GenBank/DDBJ whole genome shotgun (WGS) entry which is preliminary data.</text>
</comment>
<reference evidence="2" key="1">
    <citation type="journal article" date="2018" name="BMC Genomics">
        <title>Genomic insights into host adaptation between the wheat stripe rust pathogen (Puccinia striiformis f. sp. tritici) and the barley stripe rust pathogen (Puccinia striiformis f. sp. hordei).</title>
        <authorList>
            <person name="Xia C."/>
            <person name="Wang M."/>
            <person name="Yin C."/>
            <person name="Cornejo O.E."/>
            <person name="Hulbert S.H."/>
            <person name="Chen X."/>
        </authorList>
    </citation>
    <scope>NUCLEOTIDE SEQUENCE [LARGE SCALE GENOMIC DNA]</scope>
    <source>
        <strain evidence="2">93-210</strain>
    </source>
</reference>
<sequence>MSTILDRESKRNKRDQVLLTVVAGHLSKLSLIFLMLLSTNLILVSLWLLPARYNCAESVVYQVAPEGTGHASTNLQFLGYPARERGLRDGLRRPSPENHRTTDPAQQNPLTGPGRLLASADWGRPTPRHYARVDQQTSPFIDGLMKQLPEGYPVTPEIIRKFEEKWTYNSDVIALDRDLVQLSSLESHIGQLLRDLTVGNKAQIRVSNIKAAGDLLEGLQAKIKTFTQIRLLSLAECDWDVPYLTMVQSLLPGTQSSNGLSIRIFRYQETKKLIDVGDSVLDGLKELLTRYDLHAEILRSGFSEVDWINTWRYAFRVADLLSKNDFVNQAKLEKFLQEEELAKLVSISYINLSWNRNTLPEAGAREQGVPGPEIEEVFNELIDRNSRTVEEPYFGKASVFWKNPKITDPRSFEQALLSGFPADTQRLQTDESFGTGVTWDYNRMHRFVGVLGSLIHRLPEVRFWYPEMRLKMTENWSKNPDQLTALEMDLTHLSSSKHSFDEIFDTKDDNLSKTRYPNIYMARETVQDSQRELEILTKLKLLQLGQCDSDLKYWMLLRKLLPDLPHPQDIFNARSGLKVENQLEDLGVAILNKVKGMVTSNNFHAELMKRESGEGDWFNTYRYAFAAIDSLSGSGFVAEEKIKQMLQEEIMTKQVISYIYLTWLRSNQHEREILREGAWPNLNKSFKYLDDETRIVIEHSFKELTAGLASEKRPAKKFIRLRFERQRASGKLTAHGTYATQKIDRNRSYQLYLQENLIFLNLMLKMRTQ</sequence>
<proteinExistence type="predicted"/>
<gene>
    <name evidence="1" type="ORF">MJO28_012033</name>
</gene>
<organism evidence="1 2">
    <name type="scientific">Puccinia striiformis f. sp. tritici</name>
    <dbReference type="NCBI Taxonomy" id="168172"/>
    <lineage>
        <taxon>Eukaryota</taxon>
        <taxon>Fungi</taxon>
        <taxon>Dikarya</taxon>
        <taxon>Basidiomycota</taxon>
        <taxon>Pucciniomycotina</taxon>
        <taxon>Pucciniomycetes</taxon>
        <taxon>Pucciniales</taxon>
        <taxon>Pucciniaceae</taxon>
        <taxon>Puccinia</taxon>
    </lineage>
</organism>
<protein>
    <submittedName>
        <fullName evidence="1">Uncharacterized protein</fullName>
    </submittedName>
</protein>
<reference evidence="1 2" key="3">
    <citation type="journal article" date="2022" name="Microbiol. Spectr.">
        <title>Folding features and dynamics of 3D genome architecture in plant fungal pathogens.</title>
        <authorList>
            <person name="Xia C."/>
        </authorList>
    </citation>
    <scope>NUCLEOTIDE SEQUENCE [LARGE SCALE GENOMIC DNA]</scope>
    <source>
        <strain evidence="1 2">93-210</strain>
    </source>
</reference>
<evidence type="ECO:0000313" key="1">
    <source>
        <dbReference type="EMBL" id="KAI7942006.1"/>
    </source>
</evidence>
<evidence type="ECO:0000313" key="2">
    <source>
        <dbReference type="Proteomes" id="UP001060170"/>
    </source>
</evidence>
<name>A0ACC0DZC3_9BASI</name>
<keyword evidence="2" id="KW-1185">Reference proteome</keyword>